<name>A0ABX6EAY2_9ACTN</name>
<feature type="compositionally biased region" description="Basic residues" evidence="6">
    <location>
        <begin position="1"/>
        <end position="20"/>
    </location>
</feature>
<sequence>MGRRRPDRRQRIARGRRHRPLPNPPGRPRRPAAASPGGRRTGSPDVRRPARRPGRLRAGPATVLALTVAVGALIAFGLRAPATPNPGELTAVTGRPAPALAGATLDGGRFALTEARGQVVLVNVFASWCGPCRDELPVLREAERTWSPRGVRLVGLNIRDGSDAVRALLDETGAAGLTVVPDPDGTRAVEWGVRGVPETFVVGRDGRLVDRRQGVVTRQWLEQRIPPLLAG</sequence>
<keyword evidence="3" id="KW-0735">Signal-anchor</keyword>
<keyword evidence="5" id="KW-0676">Redox-active center</keyword>
<dbReference type="InterPro" id="IPR013766">
    <property type="entry name" value="Thioredoxin_domain"/>
</dbReference>
<evidence type="ECO:0000259" key="8">
    <source>
        <dbReference type="PROSITE" id="PS51352"/>
    </source>
</evidence>
<keyword evidence="4" id="KW-1015">Disulfide bond</keyword>
<keyword evidence="10" id="KW-1185">Reference proteome</keyword>
<dbReference type="Pfam" id="PF00578">
    <property type="entry name" value="AhpC-TSA"/>
    <property type="match status" value="1"/>
</dbReference>
<dbReference type="Proteomes" id="UP000402241">
    <property type="component" value="Chromosome"/>
</dbReference>
<evidence type="ECO:0000313" key="10">
    <source>
        <dbReference type="Proteomes" id="UP000402241"/>
    </source>
</evidence>
<keyword evidence="7" id="KW-0472">Membrane</keyword>
<dbReference type="SUPFAM" id="SSF52833">
    <property type="entry name" value="Thioredoxin-like"/>
    <property type="match status" value="1"/>
</dbReference>
<evidence type="ECO:0000256" key="1">
    <source>
        <dbReference type="ARBA" id="ARBA00004196"/>
    </source>
</evidence>
<keyword evidence="2" id="KW-0201">Cytochrome c-type biogenesis</keyword>
<accession>A0ABX6EAY2</accession>
<dbReference type="EMBL" id="CP045309">
    <property type="protein sequence ID" value="QGL51331.1"/>
    <property type="molecule type" value="Genomic_DNA"/>
</dbReference>
<keyword evidence="7" id="KW-1133">Transmembrane helix</keyword>
<evidence type="ECO:0000256" key="5">
    <source>
        <dbReference type="ARBA" id="ARBA00023284"/>
    </source>
</evidence>
<comment type="subcellular location">
    <subcellularLocation>
        <location evidence="1">Cell envelope</location>
    </subcellularLocation>
</comment>
<evidence type="ECO:0000256" key="7">
    <source>
        <dbReference type="SAM" id="Phobius"/>
    </source>
</evidence>
<protein>
    <submittedName>
        <fullName evidence="9">Redoxin domain-containing protein</fullName>
    </submittedName>
</protein>
<dbReference type="Gene3D" id="3.40.30.10">
    <property type="entry name" value="Glutaredoxin"/>
    <property type="match status" value="1"/>
</dbReference>
<dbReference type="PROSITE" id="PS00194">
    <property type="entry name" value="THIOREDOXIN_1"/>
    <property type="match status" value="1"/>
</dbReference>
<feature type="transmembrane region" description="Helical" evidence="7">
    <location>
        <begin position="58"/>
        <end position="78"/>
    </location>
</feature>
<feature type="domain" description="Thioredoxin" evidence="8">
    <location>
        <begin position="91"/>
        <end position="230"/>
    </location>
</feature>
<organism evidence="9 10">
    <name type="scientific">Micromonospora terminaliae</name>
    <dbReference type="NCBI Taxonomy" id="1914461"/>
    <lineage>
        <taxon>Bacteria</taxon>
        <taxon>Bacillati</taxon>
        <taxon>Actinomycetota</taxon>
        <taxon>Actinomycetes</taxon>
        <taxon>Micromonosporales</taxon>
        <taxon>Micromonosporaceae</taxon>
        <taxon>Micromonospora</taxon>
    </lineage>
</organism>
<evidence type="ECO:0000256" key="4">
    <source>
        <dbReference type="ARBA" id="ARBA00023157"/>
    </source>
</evidence>
<dbReference type="InterPro" id="IPR036249">
    <property type="entry name" value="Thioredoxin-like_sf"/>
</dbReference>
<evidence type="ECO:0000256" key="3">
    <source>
        <dbReference type="ARBA" id="ARBA00022968"/>
    </source>
</evidence>
<dbReference type="PANTHER" id="PTHR42852">
    <property type="entry name" value="THIOL:DISULFIDE INTERCHANGE PROTEIN DSBE"/>
    <property type="match status" value="1"/>
</dbReference>
<dbReference type="InterPro" id="IPR050553">
    <property type="entry name" value="Thioredoxin_ResA/DsbE_sf"/>
</dbReference>
<dbReference type="InterPro" id="IPR000866">
    <property type="entry name" value="AhpC/TSA"/>
</dbReference>
<keyword evidence="7" id="KW-0812">Transmembrane</keyword>
<proteinExistence type="predicted"/>
<evidence type="ECO:0000256" key="2">
    <source>
        <dbReference type="ARBA" id="ARBA00022748"/>
    </source>
</evidence>
<gene>
    <name evidence="9" type="ORF">GCE86_10675</name>
</gene>
<feature type="region of interest" description="Disordered" evidence="6">
    <location>
        <begin position="1"/>
        <end position="57"/>
    </location>
</feature>
<evidence type="ECO:0000313" key="9">
    <source>
        <dbReference type="EMBL" id="QGL51331.1"/>
    </source>
</evidence>
<dbReference type="PROSITE" id="PS51352">
    <property type="entry name" value="THIOREDOXIN_2"/>
    <property type="match status" value="1"/>
</dbReference>
<evidence type="ECO:0000256" key="6">
    <source>
        <dbReference type="SAM" id="MobiDB-lite"/>
    </source>
</evidence>
<dbReference type="InterPro" id="IPR017937">
    <property type="entry name" value="Thioredoxin_CS"/>
</dbReference>
<reference evidence="9 10" key="1">
    <citation type="submission" date="2019-10" db="EMBL/GenBank/DDBJ databases">
        <title>Genome Sequence of Micromonospora terminaliae DSM 101760.</title>
        <authorList>
            <person name="Guo L."/>
        </authorList>
    </citation>
    <scope>NUCLEOTIDE SEQUENCE [LARGE SCALE GENOMIC DNA]</scope>
    <source>
        <strain evidence="9 10">DSM 101760</strain>
    </source>
</reference>
<dbReference type="PANTHER" id="PTHR42852:SF6">
    <property type="entry name" value="THIOL:DISULFIDE INTERCHANGE PROTEIN DSBE"/>
    <property type="match status" value="1"/>
</dbReference>